<comment type="caution">
    <text evidence="2">The sequence shown here is derived from an EMBL/GenBank/DDBJ whole genome shotgun (WGS) entry which is preliminary data.</text>
</comment>
<dbReference type="SUPFAM" id="SSF56112">
    <property type="entry name" value="Protein kinase-like (PK-like)"/>
    <property type="match status" value="1"/>
</dbReference>
<dbReference type="eggNOG" id="COG2334">
    <property type="taxonomic scope" value="Bacteria"/>
</dbReference>
<organism evidence="2 3">
    <name type="scientific">Roseivivax isoporae LMG 25204</name>
    <dbReference type="NCBI Taxonomy" id="1449351"/>
    <lineage>
        <taxon>Bacteria</taxon>
        <taxon>Pseudomonadati</taxon>
        <taxon>Pseudomonadota</taxon>
        <taxon>Alphaproteobacteria</taxon>
        <taxon>Rhodobacterales</taxon>
        <taxon>Roseobacteraceae</taxon>
        <taxon>Roseivivax</taxon>
    </lineage>
</organism>
<gene>
    <name evidence="2" type="ORF">RISW2_07015</name>
</gene>
<dbReference type="Gene3D" id="3.90.1200.10">
    <property type="match status" value="1"/>
</dbReference>
<dbReference type="STRING" id="1449351.RISW2_07015"/>
<dbReference type="EMBL" id="JAME01000019">
    <property type="protein sequence ID" value="ETX28458.1"/>
    <property type="molecule type" value="Genomic_DNA"/>
</dbReference>
<proteinExistence type="predicted"/>
<dbReference type="InterPro" id="IPR002575">
    <property type="entry name" value="Aminoglycoside_PTrfase"/>
</dbReference>
<reference evidence="2 3" key="1">
    <citation type="submission" date="2014-01" db="EMBL/GenBank/DDBJ databases">
        <title>Roseivivax isoporae LMG 25204 Genome Sequencing.</title>
        <authorList>
            <person name="Lai Q."/>
            <person name="Li G."/>
            <person name="Shao Z."/>
        </authorList>
    </citation>
    <scope>NUCLEOTIDE SEQUENCE [LARGE SCALE GENOMIC DNA]</scope>
    <source>
        <strain evidence="2 3">LMG 25204</strain>
    </source>
</reference>
<name>X7F6W0_9RHOB</name>
<dbReference type="OrthoDB" id="7845153at2"/>
<dbReference type="InterPro" id="IPR011009">
    <property type="entry name" value="Kinase-like_dom_sf"/>
</dbReference>
<evidence type="ECO:0000259" key="1">
    <source>
        <dbReference type="Pfam" id="PF01636"/>
    </source>
</evidence>
<evidence type="ECO:0000313" key="2">
    <source>
        <dbReference type="EMBL" id="ETX28458.1"/>
    </source>
</evidence>
<protein>
    <recommendedName>
        <fullName evidence="1">Aminoglycoside phosphotransferase domain-containing protein</fullName>
    </recommendedName>
</protein>
<accession>X7F6W0</accession>
<dbReference type="RefSeq" id="WP_043771991.1">
    <property type="nucleotide sequence ID" value="NZ_JAME01000019.1"/>
</dbReference>
<keyword evidence="3" id="KW-1185">Reference proteome</keyword>
<dbReference type="Proteomes" id="UP000023430">
    <property type="component" value="Unassembled WGS sequence"/>
</dbReference>
<dbReference type="Pfam" id="PF01636">
    <property type="entry name" value="APH"/>
    <property type="match status" value="1"/>
</dbReference>
<dbReference type="AlphaFoldDB" id="X7F6W0"/>
<evidence type="ECO:0000313" key="3">
    <source>
        <dbReference type="Proteomes" id="UP000023430"/>
    </source>
</evidence>
<sequence length="311" mass="33111">MPDVLTRAAAERAALFRPGVPVVLEPLAHPPDFPDTRAVFALRYADGAAYALKLDLAPGGTGAGRLAAEAAALDRLAQEFADHAALGVAVPEMLSPDGTALVTRLVPGEPAREILRRGAPAAVRADIFRRAGRWLSVLHGSAPAEKVPFWPRWMLREIDALCTGTDLPPSCAGAVGALARTARELVRRPAAKVVAHGDFHGGNLMICPGRTVALDLTEATRKLAVYDMADFLKLDALCPADRAEIAPEGIAAAHLAAFLEGYGGEVDRDVLRFCLRARLVIERLRGARARATPYQRAKADALDLRLSVAFG</sequence>
<feature type="domain" description="Aminoglycoside phosphotransferase" evidence="1">
    <location>
        <begin position="39"/>
        <end position="256"/>
    </location>
</feature>